<comment type="caution">
    <text evidence="1">The sequence shown here is derived from an EMBL/GenBank/DDBJ whole genome shotgun (WGS) entry which is preliminary data.</text>
</comment>
<protein>
    <submittedName>
        <fullName evidence="1">Uncharacterized protein</fullName>
    </submittedName>
</protein>
<proteinExistence type="predicted"/>
<dbReference type="AlphaFoldDB" id="A0A7J3M101"/>
<accession>A0A7J3M101</accession>
<name>A0A7J3M101_ARCFL</name>
<gene>
    <name evidence="1" type="ORF">ENT52_02190</name>
</gene>
<reference evidence="1" key="1">
    <citation type="journal article" date="2020" name="mSystems">
        <title>Genome- and Community-Level Interaction Insights into Carbon Utilization and Element Cycling Functions of Hydrothermarchaeota in Hydrothermal Sediment.</title>
        <authorList>
            <person name="Zhou Z."/>
            <person name="Liu Y."/>
            <person name="Xu W."/>
            <person name="Pan J."/>
            <person name="Luo Z.H."/>
            <person name="Li M."/>
        </authorList>
    </citation>
    <scope>NUCLEOTIDE SEQUENCE [LARGE SCALE GENOMIC DNA]</scope>
    <source>
        <strain evidence="1">SpSt-587</strain>
    </source>
</reference>
<organism evidence="1">
    <name type="scientific">Archaeoglobus fulgidus</name>
    <dbReference type="NCBI Taxonomy" id="2234"/>
    <lineage>
        <taxon>Archaea</taxon>
        <taxon>Methanobacteriati</taxon>
        <taxon>Methanobacteriota</taxon>
        <taxon>Archaeoglobi</taxon>
        <taxon>Archaeoglobales</taxon>
        <taxon>Archaeoglobaceae</taxon>
        <taxon>Archaeoglobus</taxon>
    </lineage>
</organism>
<dbReference type="EMBL" id="DSYZ01000051">
    <property type="protein sequence ID" value="HGT82523.1"/>
    <property type="molecule type" value="Genomic_DNA"/>
</dbReference>
<sequence length="89" mass="10322">MLVNYATKILDSFETLKKLLENENGSLVIYDDPLKVVIRRERIEFYVGGEFHGFVDRSSAKLSDLVSVEAEMWLKALANLHFKRFSLKK</sequence>
<evidence type="ECO:0000313" key="1">
    <source>
        <dbReference type="EMBL" id="HGT82523.1"/>
    </source>
</evidence>